<protein>
    <submittedName>
        <fullName evidence="1">Uncharacterized protein</fullName>
    </submittedName>
</protein>
<evidence type="ECO:0000313" key="2">
    <source>
        <dbReference type="Proteomes" id="UP000243975"/>
    </source>
</evidence>
<evidence type="ECO:0000313" key="1">
    <source>
        <dbReference type="EMBL" id="KVD98090.1"/>
    </source>
</evidence>
<dbReference type="Proteomes" id="UP000243975">
    <property type="component" value="Unassembled WGS sequence"/>
</dbReference>
<name>A0A118DCY0_CYNCS</name>
<dbReference type="AlphaFoldDB" id="A0A118DCY0"/>
<sequence>MEMVSVLMGLVVYWHMLLRQLMEGFTTMQMTLFLTTRSGSECY</sequence>
<gene>
    <name evidence="1" type="ORF">Ccrd_024323</name>
</gene>
<feature type="non-terminal residue" evidence="1">
    <location>
        <position position="43"/>
    </location>
</feature>
<proteinExistence type="predicted"/>
<reference evidence="1 2" key="1">
    <citation type="journal article" date="2016" name="Sci. Rep.">
        <title>The genome sequence of the outbreeding globe artichoke constructed de novo incorporating a phase-aware low-pass sequencing strategy of F1 progeny.</title>
        <authorList>
            <person name="Scaglione D."/>
            <person name="Reyes-Chin-Wo S."/>
            <person name="Acquadro A."/>
            <person name="Froenicke L."/>
            <person name="Portis E."/>
            <person name="Beitel C."/>
            <person name="Tirone M."/>
            <person name="Mauro R."/>
            <person name="Lo Monaco A."/>
            <person name="Mauromicale G."/>
            <person name="Faccioli P."/>
            <person name="Cattivelli L."/>
            <person name="Rieseberg L."/>
            <person name="Michelmore R."/>
            <person name="Lanteri S."/>
        </authorList>
    </citation>
    <scope>NUCLEOTIDE SEQUENCE [LARGE SCALE GENOMIC DNA]</scope>
    <source>
        <strain evidence="1">2C</strain>
    </source>
</reference>
<comment type="caution">
    <text evidence="1">The sequence shown here is derived from an EMBL/GenBank/DDBJ whole genome shotgun (WGS) entry which is preliminary data.</text>
</comment>
<dbReference type="EMBL" id="LEKV01012927">
    <property type="protein sequence ID" value="KVD98090.1"/>
    <property type="molecule type" value="Genomic_DNA"/>
</dbReference>
<accession>A0A118DCY0</accession>
<dbReference type="Gramene" id="KVD98090">
    <property type="protein sequence ID" value="KVD98090"/>
    <property type="gene ID" value="Ccrd_024323"/>
</dbReference>
<keyword evidence="2" id="KW-1185">Reference proteome</keyword>
<organism evidence="1 2">
    <name type="scientific">Cynara cardunculus var. scolymus</name>
    <name type="common">Globe artichoke</name>
    <name type="synonym">Cynara scolymus</name>
    <dbReference type="NCBI Taxonomy" id="59895"/>
    <lineage>
        <taxon>Eukaryota</taxon>
        <taxon>Viridiplantae</taxon>
        <taxon>Streptophyta</taxon>
        <taxon>Embryophyta</taxon>
        <taxon>Tracheophyta</taxon>
        <taxon>Spermatophyta</taxon>
        <taxon>Magnoliopsida</taxon>
        <taxon>eudicotyledons</taxon>
        <taxon>Gunneridae</taxon>
        <taxon>Pentapetalae</taxon>
        <taxon>asterids</taxon>
        <taxon>campanulids</taxon>
        <taxon>Asterales</taxon>
        <taxon>Asteraceae</taxon>
        <taxon>Carduoideae</taxon>
        <taxon>Cardueae</taxon>
        <taxon>Carduinae</taxon>
        <taxon>Cynara</taxon>
    </lineage>
</organism>